<organism evidence="2 3">
    <name type="scientific">Candidatus Gottesmanbacteria bacterium GW2011_GWB1_44_11c</name>
    <dbReference type="NCBI Taxonomy" id="1618447"/>
    <lineage>
        <taxon>Bacteria</taxon>
        <taxon>Candidatus Gottesmaniibacteriota</taxon>
    </lineage>
</organism>
<proteinExistence type="predicted"/>
<keyword evidence="1" id="KW-0812">Transmembrane</keyword>
<gene>
    <name evidence="2" type="ORF">UW22_C0045G0010</name>
</gene>
<accession>A0A0G1GNF9</accession>
<protein>
    <submittedName>
        <fullName evidence="2">Uncharacterized protein</fullName>
    </submittedName>
</protein>
<comment type="caution">
    <text evidence="2">The sequence shown here is derived from an EMBL/GenBank/DDBJ whole genome shotgun (WGS) entry which is preliminary data.</text>
</comment>
<evidence type="ECO:0000313" key="3">
    <source>
        <dbReference type="Proteomes" id="UP000034617"/>
    </source>
</evidence>
<dbReference type="EMBL" id="LCHM01000045">
    <property type="protein sequence ID" value="KKT36060.1"/>
    <property type="molecule type" value="Genomic_DNA"/>
</dbReference>
<dbReference type="Proteomes" id="UP000034617">
    <property type="component" value="Unassembled WGS sequence"/>
</dbReference>
<keyword evidence="1" id="KW-1133">Transmembrane helix</keyword>
<dbReference type="AlphaFoldDB" id="A0A0G1GNF9"/>
<reference evidence="2 3" key="1">
    <citation type="journal article" date="2015" name="Nature">
        <title>rRNA introns, odd ribosomes, and small enigmatic genomes across a large radiation of phyla.</title>
        <authorList>
            <person name="Brown C.T."/>
            <person name="Hug L.A."/>
            <person name="Thomas B.C."/>
            <person name="Sharon I."/>
            <person name="Castelle C.J."/>
            <person name="Singh A."/>
            <person name="Wilkins M.J."/>
            <person name="Williams K.H."/>
            <person name="Banfield J.F."/>
        </authorList>
    </citation>
    <scope>NUCLEOTIDE SEQUENCE [LARGE SCALE GENOMIC DNA]</scope>
</reference>
<evidence type="ECO:0000313" key="2">
    <source>
        <dbReference type="EMBL" id="KKT36060.1"/>
    </source>
</evidence>
<name>A0A0G1GNF9_9BACT</name>
<sequence length="83" mass="9176">MPIQGLQTFFAYISALILGIVASLASLLVPMKEEVPQLFQKPVPTPVLTEQTRELSLEEQATMSASFIREFEVMMSSGSGERK</sequence>
<keyword evidence="1" id="KW-0472">Membrane</keyword>
<evidence type="ECO:0000256" key="1">
    <source>
        <dbReference type="SAM" id="Phobius"/>
    </source>
</evidence>
<feature type="transmembrane region" description="Helical" evidence="1">
    <location>
        <begin position="6"/>
        <end position="29"/>
    </location>
</feature>